<sequence length="334" mass="39237">MAVKDDVTFNELIANGFFERNKDYIKKETEEEKKKDEKANVIDLSKPEYDVVSNDDTCKKIYVLLANRRAYKVKEELDDSNIFAAWLFEGRRESLENENKLKAPSNIIGMNRITYFENVRPLFTECDEWNMRNQQKRPGIDIQLWSYDNVKTNYDKILARLKARNMPPGAPWSDEQINTFIAWGLDGKPDAEVLSPIRPYYPGIEISPDKLNFDQHISILFTEGHHDRMIEHKVDRSKYSKMRVDLQDYESVKYHKKNILDRLTFPTKDKRMPKFNPWPIKNVKLFHAWAAQGEEPLRDSTPADTKPYSKGAQELIDMQGYVDRYMNDPDAPKE</sequence>
<reference evidence="1" key="1">
    <citation type="submission" date="2021-06" db="EMBL/GenBank/DDBJ databases">
        <authorList>
            <person name="Kallberg Y."/>
            <person name="Tangrot J."/>
            <person name="Rosling A."/>
        </authorList>
    </citation>
    <scope>NUCLEOTIDE SEQUENCE</scope>
    <source>
        <strain evidence="1">MA453B</strain>
    </source>
</reference>
<name>A0A9N9G4E8_9GLOM</name>
<protein>
    <submittedName>
        <fullName evidence="1">11236_t:CDS:1</fullName>
    </submittedName>
</protein>
<proteinExistence type="predicted"/>
<dbReference type="Proteomes" id="UP000789405">
    <property type="component" value="Unassembled WGS sequence"/>
</dbReference>
<comment type="caution">
    <text evidence="1">The sequence shown here is derived from an EMBL/GenBank/DDBJ whole genome shotgun (WGS) entry which is preliminary data.</text>
</comment>
<gene>
    <name evidence="1" type="ORF">DERYTH_LOCUS6461</name>
</gene>
<evidence type="ECO:0000313" key="2">
    <source>
        <dbReference type="Proteomes" id="UP000789405"/>
    </source>
</evidence>
<dbReference type="AlphaFoldDB" id="A0A9N9G4E8"/>
<evidence type="ECO:0000313" key="1">
    <source>
        <dbReference type="EMBL" id="CAG8576367.1"/>
    </source>
</evidence>
<dbReference type="EMBL" id="CAJVPY010002943">
    <property type="protein sequence ID" value="CAG8576367.1"/>
    <property type="molecule type" value="Genomic_DNA"/>
</dbReference>
<organism evidence="1 2">
    <name type="scientific">Dentiscutata erythropus</name>
    <dbReference type="NCBI Taxonomy" id="1348616"/>
    <lineage>
        <taxon>Eukaryota</taxon>
        <taxon>Fungi</taxon>
        <taxon>Fungi incertae sedis</taxon>
        <taxon>Mucoromycota</taxon>
        <taxon>Glomeromycotina</taxon>
        <taxon>Glomeromycetes</taxon>
        <taxon>Diversisporales</taxon>
        <taxon>Gigasporaceae</taxon>
        <taxon>Dentiscutata</taxon>
    </lineage>
</organism>
<dbReference type="OrthoDB" id="10426838at2759"/>
<keyword evidence="2" id="KW-1185">Reference proteome</keyword>
<accession>A0A9N9G4E8</accession>